<dbReference type="Proteomes" id="UP000287188">
    <property type="component" value="Unassembled WGS sequence"/>
</dbReference>
<name>A0A402AVP2_9CHLR</name>
<dbReference type="AlphaFoldDB" id="A0A402AVP2"/>
<proteinExistence type="predicted"/>
<comment type="caution">
    <text evidence="1">The sequence shown here is derived from an EMBL/GenBank/DDBJ whole genome shotgun (WGS) entry which is preliminary data.</text>
</comment>
<evidence type="ECO:0000313" key="1">
    <source>
        <dbReference type="EMBL" id="GCE23210.1"/>
    </source>
</evidence>
<accession>A0A402AVP2</accession>
<reference evidence="2" key="1">
    <citation type="submission" date="2018-12" db="EMBL/GenBank/DDBJ databases">
        <title>Tengunoibacter tsumagoiensis gen. nov., sp. nov., Dictyobacter kobayashii sp. nov., D. alpinus sp. nov., and D. joshuensis sp. nov. and description of Dictyobacteraceae fam. nov. within the order Ktedonobacterales isolated from Tengu-no-mugimeshi.</title>
        <authorList>
            <person name="Wang C.M."/>
            <person name="Zheng Y."/>
            <person name="Sakai Y."/>
            <person name="Toyoda A."/>
            <person name="Minakuchi Y."/>
            <person name="Abe K."/>
            <person name="Yokota A."/>
            <person name="Yabe S."/>
        </authorList>
    </citation>
    <scope>NUCLEOTIDE SEQUENCE [LARGE SCALE GENOMIC DNA]</scope>
    <source>
        <strain evidence="2">Uno11</strain>
    </source>
</reference>
<gene>
    <name evidence="1" type="ORF">KDK_70100</name>
</gene>
<protein>
    <submittedName>
        <fullName evidence="1">Uncharacterized protein</fullName>
    </submittedName>
</protein>
<dbReference type="RefSeq" id="WP_126556683.1">
    <property type="nucleotide sequence ID" value="NZ_BIFS01000002.1"/>
</dbReference>
<organism evidence="1 2">
    <name type="scientific">Dictyobacter kobayashii</name>
    <dbReference type="NCBI Taxonomy" id="2014872"/>
    <lineage>
        <taxon>Bacteria</taxon>
        <taxon>Bacillati</taxon>
        <taxon>Chloroflexota</taxon>
        <taxon>Ktedonobacteria</taxon>
        <taxon>Ktedonobacterales</taxon>
        <taxon>Dictyobacteraceae</taxon>
        <taxon>Dictyobacter</taxon>
    </lineage>
</organism>
<evidence type="ECO:0000313" key="2">
    <source>
        <dbReference type="Proteomes" id="UP000287188"/>
    </source>
</evidence>
<sequence length="276" mass="32229">MVLYVGEIYKSKRTSAISVGLLYSFMPGSTYFAALDSEVANEHIPWWQAPRNLQEGSMWILDFIDDPITKEKEVKSYKPFTEVLDLKKYKRINPFDIIKELRSLNLPFIPSPRAYLCLEEDVWCGPVSLTRDTKHKSQWVFDWQLSDSYIPIVNLVHENFVHLPLHPERTFVSPWYEPGPPFSFIDMRTFELVSADNMQLEILMNLKTTETRRDIAIENTSQLMALPVKQTKVQQPAAKFKSVVTNFIEDIPKSNEDLAEDKKYYRNNKKLEKISK</sequence>
<keyword evidence="2" id="KW-1185">Reference proteome</keyword>
<dbReference type="EMBL" id="BIFS01000002">
    <property type="protein sequence ID" value="GCE23210.1"/>
    <property type="molecule type" value="Genomic_DNA"/>
</dbReference>